<comment type="caution">
    <text evidence="1">The sequence shown here is derived from an EMBL/GenBank/DDBJ whole genome shotgun (WGS) entry which is preliminary data.</text>
</comment>
<dbReference type="AlphaFoldDB" id="V6SL69"/>
<sequence length="47" mass="5384">MKIFFVKKILTVCCTYKNRKGALSNAPSHNKTKNLINNNLFSSNRII</sequence>
<dbReference type="Proteomes" id="UP000018004">
    <property type="component" value="Unassembled WGS sequence"/>
</dbReference>
<keyword evidence="2" id="KW-1185">Reference proteome</keyword>
<name>V6SL69_9FLAO</name>
<dbReference type="EMBL" id="AVGG01000011">
    <property type="protein sequence ID" value="ESU27341.1"/>
    <property type="molecule type" value="Genomic_DNA"/>
</dbReference>
<evidence type="ECO:0000313" key="1">
    <source>
        <dbReference type="EMBL" id="ESU27341.1"/>
    </source>
</evidence>
<gene>
    <name evidence="1" type="ORF">FLJC2902T_20450</name>
</gene>
<accession>V6SL69</accession>
<organism evidence="1 2">
    <name type="scientific">Flavobacterium limnosediminis JC2902</name>
    <dbReference type="NCBI Taxonomy" id="1341181"/>
    <lineage>
        <taxon>Bacteria</taxon>
        <taxon>Pseudomonadati</taxon>
        <taxon>Bacteroidota</taxon>
        <taxon>Flavobacteriia</taxon>
        <taxon>Flavobacteriales</taxon>
        <taxon>Flavobacteriaceae</taxon>
        <taxon>Flavobacterium</taxon>
    </lineage>
</organism>
<reference evidence="1 2" key="1">
    <citation type="submission" date="2013-08" db="EMBL/GenBank/DDBJ databases">
        <title>Flavobacterium limnosediminis JC2902 genome sequencing.</title>
        <authorList>
            <person name="Lee K."/>
            <person name="Yi H."/>
            <person name="Park S."/>
            <person name="Chun J."/>
        </authorList>
    </citation>
    <scope>NUCLEOTIDE SEQUENCE [LARGE SCALE GENOMIC DNA]</scope>
    <source>
        <strain evidence="1 2">JC2902</strain>
    </source>
</reference>
<proteinExistence type="predicted"/>
<protein>
    <submittedName>
        <fullName evidence="1">Uncharacterized protein</fullName>
    </submittedName>
</protein>
<evidence type="ECO:0000313" key="2">
    <source>
        <dbReference type="Proteomes" id="UP000018004"/>
    </source>
</evidence>